<dbReference type="PANTHER" id="PTHR37525:SF1">
    <property type="entry name" value="UPF0175 PROTEIN SSL1255"/>
    <property type="match status" value="1"/>
</dbReference>
<dbReference type="AlphaFoldDB" id="A0AAU8JFL5"/>
<dbReference type="PANTHER" id="PTHR37525">
    <property type="entry name" value="UPF0175 PROTEIN SSL1255"/>
    <property type="match status" value="1"/>
</dbReference>
<accession>A0AAU8JFL5</accession>
<evidence type="ECO:0000313" key="2">
    <source>
        <dbReference type="EMBL" id="XCM37240.1"/>
    </source>
</evidence>
<dbReference type="InterPro" id="IPR005368">
    <property type="entry name" value="UPF0175"/>
</dbReference>
<reference evidence="2" key="1">
    <citation type="submission" date="2024-07" db="EMBL/GenBank/DDBJ databases">
        <authorList>
            <person name="Kim Y.J."/>
            <person name="Jeong J.Y."/>
        </authorList>
    </citation>
    <scope>NUCLEOTIDE SEQUENCE</scope>
    <source>
        <strain evidence="2">GIHE-MW2</strain>
    </source>
</reference>
<organism evidence="2">
    <name type="scientific">Planktothricoides raciborskii GIHE-MW2</name>
    <dbReference type="NCBI Taxonomy" id="2792601"/>
    <lineage>
        <taxon>Bacteria</taxon>
        <taxon>Bacillati</taxon>
        <taxon>Cyanobacteriota</taxon>
        <taxon>Cyanophyceae</taxon>
        <taxon>Oscillatoriophycideae</taxon>
        <taxon>Oscillatoriales</taxon>
        <taxon>Oscillatoriaceae</taxon>
        <taxon>Planktothricoides</taxon>
    </lineage>
</organism>
<sequence>MMNTIELKVNLPPGLSEDEAKLLLAIKLYEVGKVSLGKAAKLAGYSKRSFIEILGKYRVPVFAYSPEELREEVGL</sequence>
<dbReference type="InterPro" id="IPR052264">
    <property type="entry name" value="UPF0175_domain"/>
</dbReference>
<gene>
    <name evidence="2" type="ORF">ABWT76_006062</name>
</gene>
<name>A0AAU8JFL5_9CYAN</name>
<evidence type="ECO:0000256" key="1">
    <source>
        <dbReference type="ARBA" id="ARBA00005651"/>
    </source>
</evidence>
<proteinExistence type="inferred from homology"/>
<comment type="similarity">
    <text evidence="1">Belongs to the UPF0175 family.</text>
</comment>
<dbReference type="EMBL" id="CP159837">
    <property type="protein sequence ID" value="XCM37240.1"/>
    <property type="molecule type" value="Genomic_DNA"/>
</dbReference>
<protein>
    <submittedName>
        <fullName evidence="2">UPF0175 family protein</fullName>
    </submittedName>
</protein>
<dbReference type="RefSeq" id="WP_354635431.1">
    <property type="nucleotide sequence ID" value="NZ_CP159837.1"/>
</dbReference>
<dbReference type="Pfam" id="PF03683">
    <property type="entry name" value="UPF0175"/>
    <property type="match status" value="1"/>
</dbReference>